<accession>A0A4C1VW35</accession>
<dbReference type="AlphaFoldDB" id="A0A4C1VW35"/>
<sequence>MPRKRFGLIYQCSHHSFAPRHRILADPNTRLRGIKGGLTRCLTKRRRYRYYCLNTTIAKFMKDVSKRFFDIPESHPNALLCSEVSYEPPCPHNFIRRPPNVFTDSPDALTAAVESLMELNNTND</sequence>
<protein>
    <submittedName>
        <fullName evidence="1">Uncharacterized protein</fullName>
    </submittedName>
</protein>
<keyword evidence="2" id="KW-1185">Reference proteome</keyword>
<dbReference type="OrthoDB" id="10050074at2759"/>
<comment type="caution">
    <text evidence="1">The sequence shown here is derived from an EMBL/GenBank/DDBJ whole genome shotgun (WGS) entry which is preliminary data.</text>
</comment>
<evidence type="ECO:0000313" key="2">
    <source>
        <dbReference type="Proteomes" id="UP000299102"/>
    </source>
</evidence>
<gene>
    <name evidence="1" type="ORF">EVAR_49489_1</name>
</gene>
<dbReference type="EMBL" id="BGZK01000428">
    <property type="protein sequence ID" value="GBP43001.1"/>
    <property type="molecule type" value="Genomic_DNA"/>
</dbReference>
<name>A0A4C1VW35_EUMVA</name>
<organism evidence="1 2">
    <name type="scientific">Eumeta variegata</name>
    <name type="common">Bagworm moth</name>
    <name type="synonym">Eumeta japonica</name>
    <dbReference type="NCBI Taxonomy" id="151549"/>
    <lineage>
        <taxon>Eukaryota</taxon>
        <taxon>Metazoa</taxon>
        <taxon>Ecdysozoa</taxon>
        <taxon>Arthropoda</taxon>
        <taxon>Hexapoda</taxon>
        <taxon>Insecta</taxon>
        <taxon>Pterygota</taxon>
        <taxon>Neoptera</taxon>
        <taxon>Endopterygota</taxon>
        <taxon>Lepidoptera</taxon>
        <taxon>Glossata</taxon>
        <taxon>Ditrysia</taxon>
        <taxon>Tineoidea</taxon>
        <taxon>Psychidae</taxon>
        <taxon>Oiketicinae</taxon>
        <taxon>Eumeta</taxon>
    </lineage>
</organism>
<evidence type="ECO:0000313" key="1">
    <source>
        <dbReference type="EMBL" id="GBP43001.1"/>
    </source>
</evidence>
<proteinExistence type="predicted"/>
<reference evidence="1 2" key="1">
    <citation type="journal article" date="2019" name="Commun. Biol.">
        <title>The bagworm genome reveals a unique fibroin gene that provides high tensile strength.</title>
        <authorList>
            <person name="Kono N."/>
            <person name="Nakamura H."/>
            <person name="Ohtoshi R."/>
            <person name="Tomita M."/>
            <person name="Numata K."/>
            <person name="Arakawa K."/>
        </authorList>
    </citation>
    <scope>NUCLEOTIDE SEQUENCE [LARGE SCALE GENOMIC DNA]</scope>
</reference>
<dbReference type="Proteomes" id="UP000299102">
    <property type="component" value="Unassembled WGS sequence"/>
</dbReference>